<dbReference type="Pfam" id="PF01145">
    <property type="entry name" value="Band_7"/>
    <property type="match status" value="1"/>
</dbReference>
<dbReference type="AlphaFoldDB" id="A0A502CB23"/>
<evidence type="ECO:0000259" key="1">
    <source>
        <dbReference type="Pfam" id="PF01145"/>
    </source>
</evidence>
<feature type="domain" description="Band 7" evidence="1">
    <location>
        <begin position="21"/>
        <end position="113"/>
    </location>
</feature>
<sequence length="152" mass="16955">MMTLLTLLLVLPAVLIASAVKVVPAGQVYSLYRRGKPVRLLSSGMHLVLPLLDRVAHKINLAGQTLRFEEPLADAHDVRGTVYWQVLEPERADAVFEQVDQLIRRGAHDALRDEPASDRVDRRDLGARLKLSLNSALRERGMMVTRVELDAA</sequence>
<gene>
    <name evidence="2" type="ORF">EAH88_08580</name>
</gene>
<accession>A0A502CB23</accession>
<proteinExistence type="predicted"/>
<dbReference type="InterPro" id="IPR001107">
    <property type="entry name" value="Band_7"/>
</dbReference>
<name>A0A502CB23_9GAMM</name>
<dbReference type="Proteomes" id="UP000319486">
    <property type="component" value="Unassembled WGS sequence"/>
</dbReference>
<dbReference type="OrthoDB" id="5954732at2"/>
<protein>
    <recommendedName>
        <fullName evidence="1">Band 7 domain-containing protein</fullName>
    </recommendedName>
</protein>
<evidence type="ECO:0000313" key="2">
    <source>
        <dbReference type="EMBL" id="TPG09890.1"/>
    </source>
</evidence>
<dbReference type="EMBL" id="RCZO01000004">
    <property type="protein sequence ID" value="TPG09890.1"/>
    <property type="molecule type" value="Genomic_DNA"/>
</dbReference>
<dbReference type="RefSeq" id="WP_140651503.1">
    <property type="nucleotide sequence ID" value="NZ_RCZB01000004.1"/>
</dbReference>
<keyword evidence="3" id="KW-1185">Reference proteome</keyword>
<reference evidence="2 3" key="1">
    <citation type="journal article" date="2019" name="Environ. Microbiol.">
        <title>Species interactions and distinct microbial communities in high Arctic permafrost affected cryosols are associated with the CH4 and CO2 gas fluxes.</title>
        <authorList>
            <person name="Altshuler I."/>
            <person name="Hamel J."/>
            <person name="Turney S."/>
            <person name="Magnuson E."/>
            <person name="Levesque R."/>
            <person name="Greer C."/>
            <person name="Whyte L.G."/>
        </authorList>
    </citation>
    <scope>NUCLEOTIDE SEQUENCE [LARGE SCALE GENOMIC DNA]</scope>
    <source>
        <strain evidence="2 3">S13Y</strain>
    </source>
</reference>
<evidence type="ECO:0000313" key="3">
    <source>
        <dbReference type="Proteomes" id="UP000319486"/>
    </source>
</evidence>
<comment type="caution">
    <text evidence="2">The sequence shown here is derived from an EMBL/GenBank/DDBJ whole genome shotgun (WGS) entry which is preliminary data.</text>
</comment>
<organism evidence="2 3">
    <name type="scientific">Rhodanobacter glycinis</name>
    <dbReference type="NCBI Taxonomy" id="582702"/>
    <lineage>
        <taxon>Bacteria</taxon>
        <taxon>Pseudomonadati</taxon>
        <taxon>Pseudomonadota</taxon>
        <taxon>Gammaproteobacteria</taxon>
        <taxon>Lysobacterales</taxon>
        <taxon>Rhodanobacteraceae</taxon>
        <taxon>Rhodanobacter</taxon>
    </lineage>
</organism>